<organism evidence="4">
    <name type="scientific">Alexandrium monilatum</name>
    <dbReference type="NCBI Taxonomy" id="311494"/>
    <lineage>
        <taxon>Eukaryota</taxon>
        <taxon>Sar</taxon>
        <taxon>Alveolata</taxon>
        <taxon>Dinophyceae</taxon>
        <taxon>Gonyaulacales</taxon>
        <taxon>Pyrocystaceae</taxon>
        <taxon>Alexandrium</taxon>
    </lineage>
</organism>
<name>A0A7S4PWH6_9DINO</name>
<gene>
    <name evidence="4" type="ORF">AMON00008_LOCUS4502</name>
</gene>
<dbReference type="InterPro" id="IPR003609">
    <property type="entry name" value="Pan_app"/>
</dbReference>
<evidence type="ECO:0000259" key="3">
    <source>
        <dbReference type="Pfam" id="PF00024"/>
    </source>
</evidence>
<dbReference type="Gene3D" id="3.50.4.10">
    <property type="entry name" value="Hepatocyte Growth Factor"/>
    <property type="match status" value="1"/>
</dbReference>
<dbReference type="AlphaFoldDB" id="A0A7S4PWH6"/>
<keyword evidence="2" id="KW-0812">Transmembrane</keyword>
<evidence type="ECO:0000313" key="4">
    <source>
        <dbReference type="EMBL" id="CAE4564883.1"/>
    </source>
</evidence>
<feature type="region of interest" description="Disordered" evidence="1">
    <location>
        <begin position="207"/>
        <end position="228"/>
    </location>
</feature>
<evidence type="ECO:0000256" key="2">
    <source>
        <dbReference type="SAM" id="Phobius"/>
    </source>
</evidence>
<feature type="region of interest" description="Disordered" evidence="1">
    <location>
        <begin position="1"/>
        <end position="41"/>
    </location>
</feature>
<feature type="transmembrane region" description="Helical" evidence="2">
    <location>
        <begin position="51"/>
        <end position="70"/>
    </location>
</feature>
<proteinExistence type="predicted"/>
<keyword evidence="2" id="KW-0472">Membrane</keyword>
<accession>A0A7S4PWH6</accession>
<sequence>MPKSRATNGTGPKAVASASPSPAEGDEGAAPPRGDPASAALSAAGRSRLPFLLLGVLLGVGGCAGAALALEPRQLGDVLAALGAELPRLPAAARPTCPKCPACPGPPPCPECPAAECPTDGGAGLAPEPSCDEPLAELRRRLEASEASALKDGEKLREELQAVSGQFSEARAAWDSEREALWLSCNKSVEEAAAEATAKATEEAKQACISSQPPAEEAMPPPGAEQGMEAAVEAMPPTGAEQGMEAAVEAPASPAAWPQCVEQGVVFRGKGVYASFEDVTAMFGDSARGCWAGDCTRTDKFEAPSAEDCARACAVMSRCAFWTFGEQDGTRQCFMRSSDAGREAAGGFQAAPRACQPSATEVRPSQAALAVLDSPALLACEAGPGGEACPDLHDAMRTWNYGIQNLRVSLANTDHNVGRYLEQISTDADAFLGLPVSDQLPEFYSISAANNRQVFEAVRSFLYQVEGGQAPTLPSPMDASVPRPARGLLCRGDCLA</sequence>
<dbReference type="EMBL" id="HBNR01006860">
    <property type="protein sequence ID" value="CAE4564883.1"/>
    <property type="molecule type" value="Transcribed_RNA"/>
</dbReference>
<feature type="compositionally biased region" description="Polar residues" evidence="1">
    <location>
        <begin position="1"/>
        <end position="10"/>
    </location>
</feature>
<reference evidence="4" key="1">
    <citation type="submission" date="2021-01" db="EMBL/GenBank/DDBJ databases">
        <authorList>
            <person name="Corre E."/>
            <person name="Pelletier E."/>
            <person name="Niang G."/>
            <person name="Scheremetjew M."/>
            <person name="Finn R."/>
            <person name="Kale V."/>
            <person name="Holt S."/>
            <person name="Cochrane G."/>
            <person name="Meng A."/>
            <person name="Brown T."/>
            <person name="Cohen L."/>
        </authorList>
    </citation>
    <scope>NUCLEOTIDE SEQUENCE</scope>
    <source>
        <strain evidence="4">CCMP3105</strain>
    </source>
</reference>
<keyword evidence="2" id="KW-1133">Transmembrane helix</keyword>
<feature type="domain" description="Apple" evidence="3">
    <location>
        <begin position="301"/>
        <end position="342"/>
    </location>
</feature>
<dbReference type="Pfam" id="PF00024">
    <property type="entry name" value="PAN_1"/>
    <property type="match status" value="1"/>
</dbReference>
<protein>
    <recommendedName>
        <fullName evidence="3">Apple domain-containing protein</fullName>
    </recommendedName>
</protein>
<evidence type="ECO:0000256" key="1">
    <source>
        <dbReference type="SAM" id="MobiDB-lite"/>
    </source>
</evidence>
<feature type="compositionally biased region" description="Low complexity" evidence="1">
    <location>
        <begin position="12"/>
        <end position="23"/>
    </location>
</feature>